<comment type="caution">
    <text evidence="13">The sequence shown here is derived from an EMBL/GenBank/DDBJ whole genome shotgun (WGS) entry which is preliminary data.</text>
</comment>
<evidence type="ECO:0000256" key="8">
    <source>
        <dbReference type="ARBA" id="ARBA00023136"/>
    </source>
</evidence>
<dbReference type="SUPFAM" id="SSF50615">
    <property type="entry name" value="N-terminal domain of alpha and beta subunits of F1 ATP synthase"/>
    <property type="match status" value="1"/>
</dbReference>
<keyword evidence="3" id="KW-0813">Transport</keyword>
<reference evidence="13 14" key="1">
    <citation type="journal article" date="2015" name="Nature">
        <title>rRNA introns, odd ribosomes, and small enigmatic genomes across a large radiation of phyla.</title>
        <authorList>
            <person name="Brown C.T."/>
            <person name="Hug L.A."/>
            <person name="Thomas B.C."/>
            <person name="Sharon I."/>
            <person name="Castelle C.J."/>
            <person name="Singh A."/>
            <person name="Wilkins M.J."/>
            <person name="Williams K.H."/>
            <person name="Banfield J.F."/>
        </authorList>
    </citation>
    <scope>NUCLEOTIDE SEQUENCE [LARGE SCALE GENOMIC DNA]</scope>
</reference>
<evidence type="ECO:0000256" key="9">
    <source>
        <dbReference type="ARBA" id="ARBA00023196"/>
    </source>
</evidence>
<feature type="domain" description="ATP synthase A/B type C-terminal" evidence="12">
    <location>
        <begin position="360"/>
        <end position="414"/>
    </location>
</feature>
<dbReference type="InterPro" id="IPR027417">
    <property type="entry name" value="P-loop_NTPase"/>
</dbReference>
<protein>
    <submittedName>
        <fullName evidence="13">ATP synthase subunit beta</fullName>
    </submittedName>
</protein>
<evidence type="ECO:0000259" key="12">
    <source>
        <dbReference type="Pfam" id="PF22919"/>
    </source>
</evidence>
<keyword evidence="5" id="KW-0067">ATP-binding</keyword>
<accession>A0A0G0YIZ3</accession>
<dbReference type="Pfam" id="PF22919">
    <property type="entry name" value="ATP-synt_VA_C"/>
    <property type="match status" value="1"/>
</dbReference>
<gene>
    <name evidence="13" type="ORF">UV00_C0023G0006</name>
</gene>
<dbReference type="Gene3D" id="1.10.1140.10">
    <property type="entry name" value="Bovine Mitochondrial F1-atpase, Atp Synthase Beta Chain, Chain D, domain 3"/>
    <property type="match status" value="1"/>
</dbReference>
<organism evidence="13 14">
    <name type="scientific">candidate division WWE3 bacterium GW2011_GWF1_42_14</name>
    <dbReference type="NCBI Taxonomy" id="1619138"/>
    <lineage>
        <taxon>Bacteria</taxon>
        <taxon>Katanobacteria</taxon>
    </lineage>
</organism>
<evidence type="ECO:0000256" key="6">
    <source>
        <dbReference type="ARBA" id="ARBA00022967"/>
    </source>
</evidence>
<comment type="similarity">
    <text evidence="2">Belongs to the ATPase alpha/beta chains family.</text>
</comment>
<evidence type="ECO:0000256" key="5">
    <source>
        <dbReference type="ARBA" id="ARBA00022840"/>
    </source>
</evidence>
<evidence type="ECO:0000259" key="11">
    <source>
        <dbReference type="Pfam" id="PF00006"/>
    </source>
</evidence>
<dbReference type="InterPro" id="IPR050053">
    <property type="entry name" value="ATPase_alpha/beta_chains"/>
</dbReference>
<dbReference type="Pfam" id="PF00006">
    <property type="entry name" value="ATP-synt_ab"/>
    <property type="match status" value="1"/>
</dbReference>
<evidence type="ECO:0000256" key="2">
    <source>
        <dbReference type="ARBA" id="ARBA00008936"/>
    </source>
</evidence>
<comment type="subcellular location">
    <subcellularLocation>
        <location evidence="1">Membrane</location>
    </subcellularLocation>
</comment>
<dbReference type="SUPFAM" id="SSF52540">
    <property type="entry name" value="P-loop containing nucleoside triphosphate hydrolases"/>
    <property type="match status" value="1"/>
</dbReference>
<keyword evidence="4" id="KW-0547">Nucleotide-binding</keyword>
<dbReference type="EMBL" id="LCCU01000023">
    <property type="protein sequence ID" value="KKS36685.1"/>
    <property type="molecule type" value="Genomic_DNA"/>
</dbReference>
<evidence type="ECO:0000256" key="7">
    <source>
        <dbReference type="ARBA" id="ARBA00023065"/>
    </source>
</evidence>
<evidence type="ECO:0000256" key="3">
    <source>
        <dbReference type="ARBA" id="ARBA00022448"/>
    </source>
</evidence>
<feature type="domain" description="ATPase F1/V1/A1 complex alpha/beta subunit nucleotide-binding" evidence="11">
    <location>
        <begin position="127"/>
        <end position="347"/>
    </location>
</feature>
<dbReference type="Proteomes" id="UP000033847">
    <property type="component" value="Unassembled WGS sequence"/>
</dbReference>
<dbReference type="Gene3D" id="3.40.50.300">
    <property type="entry name" value="P-loop containing nucleotide triphosphate hydrolases"/>
    <property type="match status" value="1"/>
</dbReference>
<keyword evidence="7" id="KW-0406">Ion transport</keyword>
<dbReference type="GO" id="GO:0046933">
    <property type="term" value="F:proton-transporting ATP synthase activity, rotational mechanism"/>
    <property type="evidence" value="ECO:0007669"/>
    <property type="project" value="TreeGrafter"/>
</dbReference>
<keyword evidence="6" id="KW-1278">Translocase</keyword>
<evidence type="ECO:0000256" key="1">
    <source>
        <dbReference type="ARBA" id="ARBA00004370"/>
    </source>
</evidence>
<dbReference type="InterPro" id="IPR055190">
    <property type="entry name" value="ATP-synt_VA_C"/>
</dbReference>
<dbReference type="PATRIC" id="fig|1619138.3.peg.866"/>
<dbReference type="GO" id="GO:0045259">
    <property type="term" value="C:proton-transporting ATP synthase complex"/>
    <property type="evidence" value="ECO:0007669"/>
    <property type="project" value="UniProtKB-KW"/>
</dbReference>
<sequence>MSKVTGIVKTVVGRVAEVDFPQQVPVVGTICTSPQGVTLYVYRSMGRSIMRCIILSGSSQLKRLTKVTSTGETLNIPTGSAVLGRAMNLFGTPVDGKGKISHELIVPLTGKSSSQKPVINDIVWETGIKAIDFFAPLIRGGRMGLFGGAGVGKTILLTEIMHNIFINSKVKTQKSKPTVAVFGGVGERTREGHELYQTLQEKNVLAQTSLIYGSMGEDAAVRYLTAMASVSIAESFRDTGSNVLFFIDNMFRFAQAGSELSQMSETLMSEDGYQPNLHEDMALLHERLISTTDADISSIEAIYVPSDDLTDQAILAIYPYLDSILTLSRDIYQAGRFPAIDILASNSSALSESLVGADQYQAVVTAQQVLSSAKELERMVALVGEGELSPENRQIYHRAQLLKAYMTQPFISVENQTGTKGVYVPRTQTVKDVIDILAGKYDEIPAAKLQMIGGIGKI</sequence>
<dbReference type="InterPro" id="IPR024034">
    <property type="entry name" value="ATPase_F1/V1_b/a_C"/>
</dbReference>
<keyword evidence="9" id="KW-0139">CF(1)</keyword>
<dbReference type="PANTHER" id="PTHR15184">
    <property type="entry name" value="ATP SYNTHASE"/>
    <property type="match status" value="1"/>
</dbReference>
<dbReference type="PROSITE" id="PS00152">
    <property type="entry name" value="ATPASE_ALPHA_BETA"/>
    <property type="match status" value="1"/>
</dbReference>
<evidence type="ECO:0000313" key="14">
    <source>
        <dbReference type="Proteomes" id="UP000033847"/>
    </source>
</evidence>
<dbReference type="InterPro" id="IPR000194">
    <property type="entry name" value="ATPase_F1/V1/A1_a/bsu_nucl-bd"/>
</dbReference>
<evidence type="ECO:0000256" key="4">
    <source>
        <dbReference type="ARBA" id="ARBA00022741"/>
    </source>
</evidence>
<evidence type="ECO:0000313" key="13">
    <source>
        <dbReference type="EMBL" id="KKS36685.1"/>
    </source>
</evidence>
<dbReference type="PANTHER" id="PTHR15184:SF71">
    <property type="entry name" value="ATP SYNTHASE SUBUNIT BETA, MITOCHONDRIAL"/>
    <property type="match status" value="1"/>
</dbReference>
<dbReference type="SUPFAM" id="SSF47917">
    <property type="entry name" value="C-terminal domain of alpha and beta subunits of F1 ATP synthase"/>
    <property type="match status" value="1"/>
</dbReference>
<proteinExistence type="inferred from homology"/>
<name>A0A0G0YIZ3_UNCKA</name>
<dbReference type="AlphaFoldDB" id="A0A0G0YIZ3"/>
<dbReference type="InterPro" id="IPR020003">
    <property type="entry name" value="ATPase_a/bsu_AS"/>
</dbReference>
<keyword evidence="8" id="KW-0472">Membrane</keyword>
<dbReference type="GO" id="GO:0005524">
    <property type="term" value="F:ATP binding"/>
    <property type="evidence" value="ECO:0007669"/>
    <property type="project" value="UniProtKB-KW"/>
</dbReference>
<evidence type="ECO:0000256" key="10">
    <source>
        <dbReference type="ARBA" id="ARBA00023310"/>
    </source>
</evidence>
<dbReference type="InterPro" id="IPR036121">
    <property type="entry name" value="ATPase_F1/V1/A1_a/bsu_N_sf"/>
</dbReference>
<dbReference type="Gene3D" id="2.40.10.170">
    <property type="match status" value="1"/>
</dbReference>
<keyword evidence="10" id="KW-0066">ATP synthesis</keyword>